<dbReference type="CDD" id="cd06661">
    <property type="entry name" value="GGCT_like"/>
    <property type="match status" value="1"/>
</dbReference>
<protein>
    <submittedName>
        <fullName evidence="2">Gamma-glutamylcyclotransferase</fullName>
    </submittedName>
</protein>
<dbReference type="Gene3D" id="3.10.490.10">
    <property type="entry name" value="Gamma-glutamyl cyclotransferase-like"/>
    <property type="match status" value="1"/>
</dbReference>
<reference evidence="3" key="1">
    <citation type="submission" date="2018-08" db="EMBL/GenBank/DDBJ databases">
        <title>Thalassotalea euphylliae genome.</title>
        <authorList>
            <person name="Summers S."/>
            <person name="Rice S.A."/>
            <person name="Freckelton M.L."/>
            <person name="Nedved B.T."/>
            <person name="Hadfield M.G."/>
        </authorList>
    </citation>
    <scope>NUCLEOTIDE SEQUENCE [LARGE SCALE GENOMIC DNA]</scope>
    <source>
        <strain evidence="3">H3</strain>
    </source>
</reference>
<sequence>MNNNQESISPAACEHRLFVYGTLAPGKPNEHILEDLKGDWQAATVTGTLYAEGWGAAMGYPGIVLAQEQLSSVNQAEQVQGQLFTSEDLPAHWQRLDEFEGDGYQRVVAQVRLASGEYVPAYIYTLTKSPA</sequence>
<dbReference type="GO" id="GO:0016740">
    <property type="term" value="F:transferase activity"/>
    <property type="evidence" value="ECO:0007669"/>
    <property type="project" value="UniProtKB-KW"/>
</dbReference>
<evidence type="ECO:0000313" key="2">
    <source>
        <dbReference type="EMBL" id="REL32160.1"/>
    </source>
</evidence>
<evidence type="ECO:0000313" key="3">
    <source>
        <dbReference type="Proteomes" id="UP000256899"/>
    </source>
</evidence>
<dbReference type="InterPro" id="IPR009288">
    <property type="entry name" value="AIG2-like_dom"/>
</dbReference>
<gene>
    <name evidence="2" type="ORF">DXX94_16330</name>
</gene>
<dbReference type="Proteomes" id="UP000256899">
    <property type="component" value="Unassembled WGS sequence"/>
</dbReference>
<accession>A0A3E0U5X4</accession>
<keyword evidence="3" id="KW-1185">Reference proteome</keyword>
<dbReference type="SUPFAM" id="SSF110857">
    <property type="entry name" value="Gamma-glutamyl cyclotransferase-like"/>
    <property type="match status" value="1"/>
</dbReference>
<dbReference type="EMBL" id="QUOT01000001">
    <property type="protein sequence ID" value="REL32160.1"/>
    <property type="molecule type" value="Genomic_DNA"/>
</dbReference>
<dbReference type="InterPro" id="IPR013024">
    <property type="entry name" value="GGCT-like"/>
</dbReference>
<feature type="domain" description="Gamma-glutamylcyclotransferase AIG2-like" evidence="1">
    <location>
        <begin position="17"/>
        <end position="127"/>
    </location>
</feature>
<dbReference type="AlphaFoldDB" id="A0A3E0U5X4"/>
<dbReference type="InterPro" id="IPR036568">
    <property type="entry name" value="GGCT-like_sf"/>
</dbReference>
<organism evidence="2 3">
    <name type="scientific">Thalassotalea euphylliae</name>
    <dbReference type="NCBI Taxonomy" id="1655234"/>
    <lineage>
        <taxon>Bacteria</taxon>
        <taxon>Pseudomonadati</taxon>
        <taxon>Pseudomonadota</taxon>
        <taxon>Gammaproteobacteria</taxon>
        <taxon>Alteromonadales</taxon>
        <taxon>Colwelliaceae</taxon>
        <taxon>Thalassotalea</taxon>
    </lineage>
</organism>
<dbReference type="Pfam" id="PF06094">
    <property type="entry name" value="GGACT"/>
    <property type="match status" value="1"/>
</dbReference>
<proteinExistence type="predicted"/>
<keyword evidence="2" id="KW-0808">Transferase</keyword>
<comment type="caution">
    <text evidence="2">The sequence shown here is derived from an EMBL/GenBank/DDBJ whole genome shotgun (WGS) entry which is preliminary data.</text>
</comment>
<evidence type="ECO:0000259" key="1">
    <source>
        <dbReference type="Pfam" id="PF06094"/>
    </source>
</evidence>
<name>A0A3E0U5X4_9GAMM</name>
<dbReference type="RefSeq" id="WP_116017520.1">
    <property type="nucleotide sequence ID" value="NZ_QUOT01000001.1"/>
</dbReference>